<dbReference type="GO" id="GO:0046872">
    <property type="term" value="F:metal ion binding"/>
    <property type="evidence" value="ECO:0007669"/>
    <property type="project" value="UniProtKB-KW"/>
</dbReference>
<dbReference type="Gene3D" id="3.30.420.10">
    <property type="entry name" value="Ribonuclease H-like superfamily/Ribonuclease H"/>
    <property type="match status" value="1"/>
</dbReference>
<dbReference type="InterPro" id="IPR039537">
    <property type="entry name" value="Retrotran_Ty1/copia-like"/>
</dbReference>
<feature type="compositionally biased region" description="Basic and acidic residues" evidence="3">
    <location>
        <begin position="313"/>
        <end position="322"/>
    </location>
</feature>
<evidence type="ECO:0000256" key="2">
    <source>
        <dbReference type="ARBA" id="ARBA00022801"/>
    </source>
</evidence>
<dbReference type="PANTHER" id="PTHR42648:SF32">
    <property type="entry name" value="RIBONUCLEASE H-LIKE DOMAIN, GAG-PRE-INTEGRASE DOMAIN PROTEIN-RELATED"/>
    <property type="match status" value="1"/>
</dbReference>
<accession>A0A699JFE8</accession>
<dbReference type="GO" id="GO:0003676">
    <property type="term" value="F:nucleic acid binding"/>
    <property type="evidence" value="ECO:0007669"/>
    <property type="project" value="InterPro"/>
</dbReference>
<feature type="region of interest" description="Disordered" evidence="3">
    <location>
        <begin position="294"/>
        <end position="328"/>
    </location>
</feature>
<dbReference type="EMBL" id="BKCJ010401821">
    <property type="protein sequence ID" value="GFA30684.1"/>
    <property type="molecule type" value="Genomic_DNA"/>
</dbReference>
<dbReference type="SUPFAM" id="SSF53098">
    <property type="entry name" value="Ribonuclease H-like"/>
    <property type="match status" value="1"/>
</dbReference>
<evidence type="ECO:0000313" key="5">
    <source>
        <dbReference type="EMBL" id="GFA30684.1"/>
    </source>
</evidence>
<sequence length="636" mass="73431">MDLQDKKVIDSRCSRLMIGNISYLINYEEIDGGYVAFSGKPKGGKITGKGTIRTVVTDDYSRFTWVFFLATKDETTDILKCFITRIKNLVDHKVKVIRCDNETELKSREMNQFCEMNGILRQYSVARTPQQNGVAERTNKTLIEASRTMLADSKLPTTFWAEAFNTACYVQNRVLVVKPHNKTPYEHFHGRTPALSFMKSFRLHVTIFNTLDHLGKFDGKADEGFFVGYSMNSKAFRVFNSRKRLVEENLHIRFSENTPNIVGTKTCDNAGQARKEKEPIKDYIMPPSWTADLLFSPDPKSSQDDGFQPLSDSGKKVDEDPNKGNMHALEDIGTFDFSNEDEDDGEMVDMNNLETTIQVSLTPTTRIHKDHPLDQVIEDLPNEKRAIGTKWVFRNKKDERGIVIRNKSRLVSQGHTQQERIYCDEVFASVARIKVIRLFLAYASFKDFVVYRMDVKSAFLYEKIEEEVYVCQPPRFEDPDFLDKTKLKKHYMDYIKLLENGLQVKQKKDGIFISQDKYVTEILEKYEFTEVKNASTLMDTQKLLLKDEDDKEVDVHIYRSMIGSLMYLTSSRLDIMFVVCACARYQVDPKVSHLHVVKKIFRYRSISWQCKKQTVVANFTTEAEYVAASSCSRQVL</sequence>
<dbReference type="GO" id="GO:0016787">
    <property type="term" value="F:hydrolase activity"/>
    <property type="evidence" value="ECO:0007669"/>
    <property type="project" value="UniProtKB-KW"/>
</dbReference>
<evidence type="ECO:0000259" key="4">
    <source>
        <dbReference type="PROSITE" id="PS50994"/>
    </source>
</evidence>
<dbReference type="PANTHER" id="PTHR42648">
    <property type="entry name" value="TRANSPOSASE, PUTATIVE-RELATED"/>
    <property type="match status" value="1"/>
</dbReference>
<dbReference type="Pfam" id="PF25597">
    <property type="entry name" value="SH3_retrovirus"/>
    <property type="match status" value="1"/>
</dbReference>
<dbReference type="InterPro" id="IPR001584">
    <property type="entry name" value="Integrase_cat-core"/>
</dbReference>
<dbReference type="Pfam" id="PF00665">
    <property type="entry name" value="rve"/>
    <property type="match status" value="1"/>
</dbReference>
<dbReference type="AlphaFoldDB" id="A0A699JFE8"/>
<organism evidence="5">
    <name type="scientific">Tanacetum cinerariifolium</name>
    <name type="common">Dalmatian daisy</name>
    <name type="synonym">Chrysanthemum cinerariifolium</name>
    <dbReference type="NCBI Taxonomy" id="118510"/>
    <lineage>
        <taxon>Eukaryota</taxon>
        <taxon>Viridiplantae</taxon>
        <taxon>Streptophyta</taxon>
        <taxon>Embryophyta</taxon>
        <taxon>Tracheophyta</taxon>
        <taxon>Spermatophyta</taxon>
        <taxon>Magnoliopsida</taxon>
        <taxon>eudicotyledons</taxon>
        <taxon>Gunneridae</taxon>
        <taxon>Pentapetalae</taxon>
        <taxon>asterids</taxon>
        <taxon>campanulids</taxon>
        <taxon>Asterales</taxon>
        <taxon>Asteraceae</taxon>
        <taxon>Asteroideae</taxon>
        <taxon>Anthemideae</taxon>
        <taxon>Anthemidinae</taxon>
        <taxon>Tanacetum</taxon>
    </lineage>
</organism>
<keyword evidence="2" id="KW-0378">Hydrolase</keyword>
<name>A0A699JFE8_TANCI</name>
<protein>
    <submittedName>
        <fullName evidence="5">Retrovirus-related Pol polyprotein from transposon TNT 1-94</fullName>
    </submittedName>
</protein>
<dbReference type="InterPro" id="IPR013103">
    <property type="entry name" value="RVT_2"/>
</dbReference>
<dbReference type="InterPro" id="IPR057670">
    <property type="entry name" value="SH3_retrovirus"/>
</dbReference>
<comment type="caution">
    <text evidence="5">The sequence shown here is derived from an EMBL/GenBank/DDBJ whole genome shotgun (WGS) entry which is preliminary data.</text>
</comment>
<dbReference type="InterPro" id="IPR036397">
    <property type="entry name" value="RNaseH_sf"/>
</dbReference>
<dbReference type="PROSITE" id="PS50994">
    <property type="entry name" value="INTEGRASE"/>
    <property type="match status" value="1"/>
</dbReference>
<dbReference type="Pfam" id="PF07727">
    <property type="entry name" value="RVT_2"/>
    <property type="match status" value="1"/>
</dbReference>
<evidence type="ECO:0000256" key="3">
    <source>
        <dbReference type="SAM" id="MobiDB-lite"/>
    </source>
</evidence>
<keyword evidence="1" id="KW-0479">Metal-binding</keyword>
<feature type="domain" description="Integrase catalytic" evidence="4">
    <location>
        <begin position="18"/>
        <end position="192"/>
    </location>
</feature>
<evidence type="ECO:0000256" key="1">
    <source>
        <dbReference type="ARBA" id="ARBA00022723"/>
    </source>
</evidence>
<dbReference type="InterPro" id="IPR012337">
    <property type="entry name" value="RNaseH-like_sf"/>
</dbReference>
<reference evidence="5" key="1">
    <citation type="journal article" date="2019" name="Sci. Rep.">
        <title>Draft genome of Tanacetum cinerariifolium, the natural source of mosquito coil.</title>
        <authorList>
            <person name="Yamashiro T."/>
            <person name="Shiraishi A."/>
            <person name="Satake H."/>
            <person name="Nakayama K."/>
        </authorList>
    </citation>
    <scope>NUCLEOTIDE SEQUENCE</scope>
</reference>
<proteinExistence type="predicted"/>
<dbReference type="GO" id="GO:0015074">
    <property type="term" value="P:DNA integration"/>
    <property type="evidence" value="ECO:0007669"/>
    <property type="project" value="InterPro"/>
</dbReference>
<gene>
    <name evidence="5" type="ORF">Tci_602656</name>
</gene>